<organism evidence="1 2">
    <name type="scientific">Podarcis lilfordi</name>
    <name type="common">Lilford's wall lizard</name>
    <dbReference type="NCBI Taxonomy" id="74358"/>
    <lineage>
        <taxon>Eukaryota</taxon>
        <taxon>Metazoa</taxon>
        <taxon>Chordata</taxon>
        <taxon>Craniata</taxon>
        <taxon>Vertebrata</taxon>
        <taxon>Euteleostomi</taxon>
        <taxon>Lepidosauria</taxon>
        <taxon>Squamata</taxon>
        <taxon>Bifurcata</taxon>
        <taxon>Unidentata</taxon>
        <taxon>Episquamata</taxon>
        <taxon>Laterata</taxon>
        <taxon>Lacertibaenia</taxon>
        <taxon>Lacertidae</taxon>
        <taxon>Podarcis</taxon>
    </lineage>
</organism>
<evidence type="ECO:0000313" key="1">
    <source>
        <dbReference type="EMBL" id="CAI5789213.1"/>
    </source>
</evidence>
<dbReference type="EMBL" id="OX395137">
    <property type="protein sequence ID" value="CAI5789213.1"/>
    <property type="molecule type" value="Genomic_DNA"/>
</dbReference>
<proteinExistence type="predicted"/>
<dbReference type="Proteomes" id="UP001178461">
    <property type="component" value="Chromosome 12"/>
</dbReference>
<name>A0AA35L4T5_9SAUR</name>
<keyword evidence="2" id="KW-1185">Reference proteome</keyword>
<sequence length="79" mass="8198">MRQTPNCELGRPGPRGINAGIRGGFNETFLLIKRSVGKIFLDLSPIAEASTDPGKGSSGGGQAVNMSIAQLELSALCPK</sequence>
<gene>
    <name evidence="1" type="ORF">PODLI_1B032309</name>
</gene>
<evidence type="ECO:0000313" key="2">
    <source>
        <dbReference type="Proteomes" id="UP001178461"/>
    </source>
</evidence>
<accession>A0AA35L4T5</accession>
<protein>
    <submittedName>
        <fullName evidence="1">Uncharacterized protein</fullName>
    </submittedName>
</protein>
<dbReference type="AlphaFoldDB" id="A0AA35L4T5"/>
<reference evidence="1" key="1">
    <citation type="submission" date="2022-12" db="EMBL/GenBank/DDBJ databases">
        <authorList>
            <person name="Alioto T."/>
            <person name="Alioto T."/>
            <person name="Gomez Garrido J."/>
        </authorList>
    </citation>
    <scope>NUCLEOTIDE SEQUENCE</scope>
</reference>